<dbReference type="PANTHER" id="PTHR43510:SF1">
    <property type="entry name" value="AMINOTRANSFERASE FUNCTION, HYPOTHETICAL (EUROFUNG)"/>
    <property type="match status" value="1"/>
</dbReference>
<evidence type="ECO:0000313" key="3">
    <source>
        <dbReference type="Proteomes" id="UP000635142"/>
    </source>
</evidence>
<dbReference type="InterPro" id="IPR004839">
    <property type="entry name" value="Aminotransferase_I/II_large"/>
</dbReference>
<dbReference type="InterPro" id="IPR015424">
    <property type="entry name" value="PyrdxlP-dep_Trfase"/>
</dbReference>
<gene>
    <name evidence="2" type="ORF">H9Q16_15620</name>
</gene>
<dbReference type="InterPro" id="IPR015422">
    <property type="entry name" value="PyrdxlP-dep_Trfase_small"/>
</dbReference>
<dbReference type="Gene3D" id="3.40.640.10">
    <property type="entry name" value="Type I PLP-dependent aspartate aminotransferase-like (Major domain)"/>
    <property type="match status" value="1"/>
</dbReference>
<dbReference type="AlphaFoldDB" id="A0A927HHK9"/>
<dbReference type="SUPFAM" id="SSF53383">
    <property type="entry name" value="PLP-dependent transferases"/>
    <property type="match status" value="1"/>
</dbReference>
<sequence length="373" mass="39944">MKVKIHTLFQYLLETTDAAPEAIVGFSLSGSPTLGDYLDDLDPDLSLDWNNRDFRGLPELRENVLAQAGLTGLCTSADVLITAGAAEANYLVIMQLLQPGDEIVIETPGWPQAEVLAKAIGAKVVKVARSEADDWRLPLDAVAAAVSDKTRMIFLSNPNNPTGDLLGADDLAELVRCADRVGAWLLVDEVYAGLEWGAPRAPSVAGHYARGISTGSVSKALGLQGLRTGWLICPDPELIMDAVILRENSSEIMNIMGETIAEIALRPDRYRAAIDKARREGAANLAQMNEWVAEQAMLSWVAPKAGLIGLGRLPAGIDSDAFAKRVLADPYRTFLLPGSAYDQPGHIRLGVGGGAGVNLRKGLDRVAQALAEW</sequence>
<reference evidence="2" key="1">
    <citation type="submission" date="2020-08" db="EMBL/GenBank/DDBJ databases">
        <title>Sulfitobacter aestuariivivens sp. nov., isolated from a tidal flat.</title>
        <authorList>
            <person name="Park S."/>
            <person name="Yoon J.-H."/>
        </authorList>
    </citation>
    <scope>NUCLEOTIDE SEQUENCE</scope>
    <source>
        <strain evidence="2">TSTF-M16</strain>
    </source>
</reference>
<name>A0A927HHK9_9RHOB</name>
<dbReference type="Gene3D" id="3.90.1150.10">
    <property type="entry name" value="Aspartate Aminotransferase, domain 1"/>
    <property type="match status" value="1"/>
</dbReference>
<keyword evidence="3" id="KW-1185">Reference proteome</keyword>
<accession>A0A927HHK9</accession>
<evidence type="ECO:0000259" key="1">
    <source>
        <dbReference type="Pfam" id="PF00155"/>
    </source>
</evidence>
<keyword evidence="2" id="KW-0808">Transferase</keyword>
<dbReference type="CDD" id="cd00609">
    <property type="entry name" value="AAT_like"/>
    <property type="match status" value="1"/>
</dbReference>
<dbReference type="RefSeq" id="WP_191076344.1">
    <property type="nucleotide sequence ID" value="NZ_JACTAG010000002.1"/>
</dbReference>
<organism evidence="2 3">
    <name type="scientific">Sulfitobacter aestuariivivens</name>
    <dbReference type="NCBI Taxonomy" id="2766981"/>
    <lineage>
        <taxon>Bacteria</taxon>
        <taxon>Pseudomonadati</taxon>
        <taxon>Pseudomonadota</taxon>
        <taxon>Alphaproteobacteria</taxon>
        <taxon>Rhodobacterales</taxon>
        <taxon>Roseobacteraceae</taxon>
        <taxon>Sulfitobacter</taxon>
    </lineage>
</organism>
<evidence type="ECO:0000313" key="2">
    <source>
        <dbReference type="EMBL" id="MBD3665365.1"/>
    </source>
</evidence>
<dbReference type="GO" id="GO:0008483">
    <property type="term" value="F:transaminase activity"/>
    <property type="evidence" value="ECO:0007669"/>
    <property type="project" value="UniProtKB-KW"/>
</dbReference>
<feature type="domain" description="Aminotransferase class I/classII large" evidence="1">
    <location>
        <begin position="53"/>
        <end position="365"/>
    </location>
</feature>
<dbReference type="GO" id="GO:0030170">
    <property type="term" value="F:pyridoxal phosphate binding"/>
    <property type="evidence" value="ECO:0007669"/>
    <property type="project" value="InterPro"/>
</dbReference>
<dbReference type="InterPro" id="IPR015421">
    <property type="entry name" value="PyrdxlP-dep_Trfase_major"/>
</dbReference>
<comment type="caution">
    <text evidence="2">The sequence shown here is derived from an EMBL/GenBank/DDBJ whole genome shotgun (WGS) entry which is preliminary data.</text>
</comment>
<dbReference type="PANTHER" id="PTHR43510">
    <property type="entry name" value="AMINOTRANSFERASE FUNCTION, HYPOTHETICAL (EUROFUNG)"/>
    <property type="match status" value="1"/>
</dbReference>
<dbReference type="Pfam" id="PF00155">
    <property type="entry name" value="Aminotran_1_2"/>
    <property type="match status" value="1"/>
</dbReference>
<keyword evidence="2" id="KW-0032">Aminotransferase</keyword>
<protein>
    <submittedName>
        <fullName evidence="2">Pyridoxal phosphate-dependent aminotransferase</fullName>
    </submittedName>
</protein>
<proteinExistence type="predicted"/>
<dbReference type="Proteomes" id="UP000635142">
    <property type="component" value="Unassembled WGS sequence"/>
</dbReference>
<dbReference type="EMBL" id="JACTAG010000002">
    <property type="protein sequence ID" value="MBD3665365.1"/>
    <property type="molecule type" value="Genomic_DNA"/>
</dbReference>